<evidence type="ECO:0000313" key="5">
    <source>
        <dbReference type="Proteomes" id="UP000564629"/>
    </source>
</evidence>
<name>A0A511FBW2_9CELL</name>
<gene>
    <name evidence="2" type="ORF">CHO01_18720</name>
    <name evidence="3" type="ORF">HNR08_001429</name>
</gene>
<comment type="caution">
    <text evidence="2">The sequence shown here is derived from an EMBL/GenBank/DDBJ whole genome shotgun (WGS) entry which is preliminary data.</text>
</comment>
<evidence type="ECO:0000313" key="2">
    <source>
        <dbReference type="EMBL" id="GEL46756.1"/>
    </source>
</evidence>
<accession>A0A511FBW2</accession>
<sequence length="154" mass="15520">MPSTPPATRVLAAAVTGAATAAYYATPDVVRSRTARGWLKAGLSLVAAAGSFPESRRAGAAAEAARVDRGDPPLREAFEATPARGRTAVVAAGAVAVAGSAAGVVALERWIFRRGEARAAAGVRWAHTRTAVVLGVLAAAVTLLPDPDAPADAR</sequence>
<evidence type="ECO:0000256" key="1">
    <source>
        <dbReference type="SAM" id="Phobius"/>
    </source>
</evidence>
<dbReference type="Proteomes" id="UP000321723">
    <property type="component" value="Unassembled WGS sequence"/>
</dbReference>
<proteinExistence type="predicted"/>
<keyword evidence="4" id="KW-1185">Reference proteome</keyword>
<dbReference type="EMBL" id="JACHDN010000001">
    <property type="protein sequence ID" value="MBB5472693.1"/>
    <property type="molecule type" value="Genomic_DNA"/>
</dbReference>
<dbReference type="RefSeq" id="WP_221286322.1">
    <property type="nucleotide sequence ID" value="NZ_BJVQ01000022.1"/>
</dbReference>
<reference evidence="3 5" key="2">
    <citation type="submission" date="2020-08" db="EMBL/GenBank/DDBJ databases">
        <title>Sequencing the genomes of 1000 actinobacteria strains.</title>
        <authorList>
            <person name="Klenk H.-P."/>
        </authorList>
    </citation>
    <scope>NUCLEOTIDE SEQUENCE [LARGE SCALE GENOMIC DNA]</scope>
    <source>
        <strain evidence="3 5">DSM 9581</strain>
    </source>
</reference>
<evidence type="ECO:0008006" key="6">
    <source>
        <dbReference type="Google" id="ProtNLM"/>
    </source>
</evidence>
<evidence type="ECO:0000313" key="4">
    <source>
        <dbReference type="Proteomes" id="UP000321723"/>
    </source>
</evidence>
<organism evidence="2 4">
    <name type="scientific">Cellulomonas hominis</name>
    <dbReference type="NCBI Taxonomy" id="156981"/>
    <lineage>
        <taxon>Bacteria</taxon>
        <taxon>Bacillati</taxon>
        <taxon>Actinomycetota</taxon>
        <taxon>Actinomycetes</taxon>
        <taxon>Micrococcales</taxon>
        <taxon>Cellulomonadaceae</taxon>
        <taxon>Cellulomonas</taxon>
    </lineage>
</organism>
<keyword evidence="1" id="KW-1133">Transmembrane helix</keyword>
<dbReference type="EMBL" id="BJVQ01000022">
    <property type="protein sequence ID" value="GEL46756.1"/>
    <property type="molecule type" value="Genomic_DNA"/>
</dbReference>
<reference evidence="2 4" key="1">
    <citation type="submission" date="2019-07" db="EMBL/GenBank/DDBJ databases">
        <title>Whole genome shotgun sequence of Cellulomonas hominis NBRC 16055.</title>
        <authorList>
            <person name="Hosoyama A."/>
            <person name="Uohara A."/>
            <person name="Ohji S."/>
            <person name="Ichikawa N."/>
        </authorList>
    </citation>
    <scope>NUCLEOTIDE SEQUENCE [LARGE SCALE GENOMIC DNA]</scope>
    <source>
        <strain evidence="2 4">NBRC 16055</strain>
    </source>
</reference>
<feature type="transmembrane region" description="Helical" evidence="1">
    <location>
        <begin position="88"/>
        <end position="107"/>
    </location>
</feature>
<evidence type="ECO:0000313" key="3">
    <source>
        <dbReference type="EMBL" id="MBB5472693.1"/>
    </source>
</evidence>
<protein>
    <recommendedName>
        <fullName evidence="6">Peptidase S9</fullName>
    </recommendedName>
</protein>
<dbReference type="AlphaFoldDB" id="A0A511FBW2"/>
<keyword evidence="1" id="KW-0472">Membrane</keyword>
<feature type="transmembrane region" description="Helical" evidence="1">
    <location>
        <begin position="128"/>
        <end position="145"/>
    </location>
</feature>
<keyword evidence="1" id="KW-0812">Transmembrane</keyword>
<dbReference type="Proteomes" id="UP000564629">
    <property type="component" value="Unassembled WGS sequence"/>
</dbReference>